<reference evidence="5 6" key="1">
    <citation type="submission" date="2023-08" db="EMBL/GenBank/DDBJ databases">
        <title>Annotated Genome Sequence of Vanrija albida AlHP1.</title>
        <authorList>
            <person name="Herzog R."/>
        </authorList>
    </citation>
    <scope>NUCLEOTIDE SEQUENCE [LARGE SCALE GENOMIC DNA]</scope>
    <source>
        <strain evidence="5 6">AlHP1</strain>
    </source>
</reference>
<proteinExistence type="inferred from homology"/>
<dbReference type="SUPFAM" id="SSF52833">
    <property type="entry name" value="Thioredoxin-like"/>
    <property type="match status" value="1"/>
</dbReference>
<accession>A0ABR3QBM1</accession>
<keyword evidence="6" id="KW-1185">Reference proteome</keyword>
<evidence type="ECO:0000256" key="2">
    <source>
        <dbReference type="RuleBase" id="RU003494"/>
    </source>
</evidence>
<protein>
    <submittedName>
        <fullName evidence="5">PFAM Glutathione S-transferase domain</fullName>
    </submittedName>
</protein>
<dbReference type="InterPro" id="IPR036282">
    <property type="entry name" value="Glutathione-S-Trfase_C_sf"/>
</dbReference>
<feature type="domain" description="GST C-terminal" evidence="4">
    <location>
        <begin position="140"/>
        <end position="264"/>
    </location>
</feature>
<comment type="similarity">
    <text evidence="1 2">Belongs to the GST superfamily.</text>
</comment>
<dbReference type="EMBL" id="JBBXJM010000002">
    <property type="protein sequence ID" value="KAL1412133.1"/>
    <property type="molecule type" value="Genomic_DNA"/>
</dbReference>
<feature type="domain" description="GST N-terminal" evidence="3">
    <location>
        <begin position="39"/>
        <end position="134"/>
    </location>
</feature>
<comment type="caution">
    <text evidence="5">The sequence shown here is derived from an EMBL/GenBank/DDBJ whole genome shotgun (WGS) entry which is preliminary data.</text>
</comment>
<dbReference type="InterPro" id="IPR040079">
    <property type="entry name" value="Glutathione_S-Trfase"/>
</dbReference>
<evidence type="ECO:0000313" key="5">
    <source>
        <dbReference type="EMBL" id="KAL1412133.1"/>
    </source>
</evidence>
<dbReference type="SFLD" id="SFLDG01151">
    <property type="entry name" value="Main.2:_Nu-like"/>
    <property type="match status" value="1"/>
</dbReference>
<dbReference type="SUPFAM" id="SSF47616">
    <property type="entry name" value="GST C-terminal domain-like"/>
    <property type="match status" value="1"/>
</dbReference>
<dbReference type="PANTHER" id="PTHR44051">
    <property type="entry name" value="GLUTATHIONE S-TRANSFERASE-RELATED"/>
    <property type="match status" value="1"/>
</dbReference>
<dbReference type="RefSeq" id="XP_069212077.1">
    <property type="nucleotide sequence ID" value="XM_069351691.1"/>
</dbReference>
<dbReference type="Pfam" id="PF02798">
    <property type="entry name" value="GST_N"/>
    <property type="match status" value="1"/>
</dbReference>
<dbReference type="PROSITE" id="PS50404">
    <property type="entry name" value="GST_NTER"/>
    <property type="match status" value="1"/>
</dbReference>
<dbReference type="SFLD" id="SFLDG00358">
    <property type="entry name" value="Main_(cytGST)"/>
    <property type="match status" value="1"/>
</dbReference>
<dbReference type="CDD" id="cd03048">
    <property type="entry name" value="GST_N_Ure2p_like"/>
    <property type="match status" value="1"/>
</dbReference>
<name>A0ABR3QBM1_9TREE</name>
<evidence type="ECO:0000259" key="3">
    <source>
        <dbReference type="PROSITE" id="PS50404"/>
    </source>
</evidence>
<gene>
    <name evidence="5" type="primary">gst7</name>
    <name evidence="5" type="ORF">Q8F55_003135</name>
</gene>
<dbReference type="Pfam" id="PF00043">
    <property type="entry name" value="GST_C"/>
    <property type="match status" value="1"/>
</dbReference>
<evidence type="ECO:0000313" key="6">
    <source>
        <dbReference type="Proteomes" id="UP001565368"/>
    </source>
</evidence>
<dbReference type="Gene3D" id="1.20.1050.10">
    <property type="match status" value="1"/>
</dbReference>
<evidence type="ECO:0000256" key="1">
    <source>
        <dbReference type="ARBA" id="ARBA00007409"/>
    </source>
</evidence>
<dbReference type="InterPro" id="IPR004045">
    <property type="entry name" value="Glutathione_S-Trfase_N"/>
</dbReference>
<dbReference type="GeneID" id="95984178"/>
<dbReference type="PROSITE" id="PS50405">
    <property type="entry name" value="GST_CTER"/>
    <property type="match status" value="1"/>
</dbReference>
<dbReference type="InterPro" id="IPR010987">
    <property type="entry name" value="Glutathione-S-Trfase_C-like"/>
</dbReference>
<dbReference type="Proteomes" id="UP001565368">
    <property type="component" value="Unassembled WGS sequence"/>
</dbReference>
<dbReference type="InterPro" id="IPR036249">
    <property type="entry name" value="Thioredoxin-like_sf"/>
</dbReference>
<evidence type="ECO:0000259" key="4">
    <source>
        <dbReference type="PROSITE" id="PS50405"/>
    </source>
</evidence>
<dbReference type="Gene3D" id="3.40.30.10">
    <property type="entry name" value="Glutaredoxin"/>
    <property type="match status" value="1"/>
</dbReference>
<sequence length="264" mass="29469">MLLSRLAPWLTPLPFFRTAAMSTLASPERPASFVASLGAPPLHLFTANTPNGQKTNILLEELRLAYPDKKEVGYDYVRVNLAKNEQKTPDFLKVNPNGRIPALLDTNVNPPKGHRVFESASILLWLVENYDTEFKLSFSDPLLRSEALSWIFFTHGGVGPMFGQAGHFLHAPEKIPYAIKRYTDEMRRLLSVFEDHLAPGRTYLVDDRFSVADINAITWVKGASRAGIELDKEFPAVNGWIERSFARKGVQNGVGLLAEPAHAL</sequence>
<dbReference type="InterPro" id="IPR004046">
    <property type="entry name" value="GST_C"/>
</dbReference>
<dbReference type="SFLD" id="SFLDS00019">
    <property type="entry name" value="Glutathione_Transferase_(cytos"/>
    <property type="match status" value="1"/>
</dbReference>
<organism evidence="5 6">
    <name type="scientific">Vanrija albida</name>
    <dbReference type="NCBI Taxonomy" id="181172"/>
    <lineage>
        <taxon>Eukaryota</taxon>
        <taxon>Fungi</taxon>
        <taxon>Dikarya</taxon>
        <taxon>Basidiomycota</taxon>
        <taxon>Agaricomycotina</taxon>
        <taxon>Tremellomycetes</taxon>
        <taxon>Trichosporonales</taxon>
        <taxon>Trichosporonaceae</taxon>
        <taxon>Vanrija</taxon>
    </lineage>
</organism>
<dbReference type="PANTHER" id="PTHR44051:SF8">
    <property type="entry name" value="GLUTATHIONE S-TRANSFERASE GSTA"/>
    <property type="match status" value="1"/>
</dbReference>